<name>A0A915I5T1_ROMCU</name>
<keyword evidence="1" id="KW-1185">Reference proteome</keyword>
<evidence type="ECO:0000313" key="2">
    <source>
        <dbReference type="WBParaSite" id="nRc.2.0.1.t08739-RA"/>
    </source>
</evidence>
<dbReference type="WBParaSite" id="nRc.2.0.1.t08739-RA">
    <property type="protein sequence ID" value="nRc.2.0.1.t08739-RA"/>
    <property type="gene ID" value="nRc.2.0.1.g08739"/>
</dbReference>
<proteinExistence type="predicted"/>
<sequence>MDKTKNATSTTTVISVTTTTGPPSETLFKNWYHRMEKLLEKFTNGTKDRLDEVRAEVQYCQAKIDFNKKLAETISGKRIFSLQTLKQSYDMIKQYWKLKEEGKKFKLCRDRSLLSWEVTVGRSWLKGLIIGSK</sequence>
<protein>
    <submittedName>
        <fullName evidence="2">Uncharacterized protein</fullName>
    </submittedName>
</protein>
<reference evidence="2" key="1">
    <citation type="submission" date="2022-11" db="UniProtKB">
        <authorList>
            <consortium name="WormBaseParasite"/>
        </authorList>
    </citation>
    <scope>IDENTIFICATION</scope>
</reference>
<accession>A0A915I5T1</accession>
<dbReference type="AlphaFoldDB" id="A0A915I5T1"/>
<evidence type="ECO:0000313" key="1">
    <source>
        <dbReference type="Proteomes" id="UP000887565"/>
    </source>
</evidence>
<dbReference type="Proteomes" id="UP000887565">
    <property type="component" value="Unplaced"/>
</dbReference>
<organism evidence="1 2">
    <name type="scientific">Romanomermis culicivorax</name>
    <name type="common">Nematode worm</name>
    <dbReference type="NCBI Taxonomy" id="13658"/>
    <lineage>
        <taxon>Eukaryota</taxon>
        <taxon>Metazoa</taxon>
        <taxon>Ecdysozoa</taxon>
        <taxon>Nematoda</taxon>
        <taxon>Enoplea</taxon>
        <taxon>Dorylaimia</taxon>
        <taxon>Mermithida</taxon>
        <taxon>Mermithoidea</taxon>
        <taxon>Mermithidae</taxon>
        <taxon>Romanomermis</taxon>
    </lineage>
</organism>